<dbReference type="FunFam" id="3.40.50.720:FF:000159">
    <property type="entry name" value="dTDP-4-dehydrorhamnose reductase"/>
    <property type="match status" value="1"/>
</dbReference>
<sequence>MILITGGRGQLAFEFKRLFDELGVEYTSTTREELDITDFQNIREYFKYKHPKVIINCAAYNSVDTAEEEEAKCYRANAYGPRELALAAKEVDAQFVNFSTGFVFDGKKKIPYIEEDETNPIGMYGASKELGERLVLEAWEKSLIIRTSWVYGKGGPNNFVKSIMEWSKSNDYIKIVDDQISTPTYARDLARYTWDLINKNIYGLYHITNGGEVSKYDFAKYVLDAIGWMGILDRGKTREFCSMAERPENSVLSVKKTEKVLKEKIPSWEDGLMRFLREV</sequence>
<keyword evidence="2" id="KW-0560">Oxidoreductase</keyword>
<dbReference type="Proteomes" id="UP000191153">
    <property type="component" value="Unassembled WGS sequence"/>
</dbReference>
<dbReference type="EMBL" id="FUWX01000007">
    <property type="protein sequence ID" value="SJZ59305.1"/>
    <property type="molecule type" value="Genomic_DNA"/>
</dbReference>
<keyword evidence="2" id="KW-0521">NADP</keyword>
<dbReference type="GO" id="GO:0019305">
    <property type="term" value="P:dTDP-rhamnose biosynthetic process"/>
    <property type="evidence" value="ECO:0007669"/>
    <property type="project" value="UniProtKB-UniPathway"/>
</dbReference>
<dbReference type="CDD" id="cd05254">
    <property type="entry name" value="dTDP_HR_like_SDR_e"/>
    <property type="match status" value="1"/>
</dbReference>
<dbReference type="PANTHER" id="PTHR10491">
    <property type="entry name" value="DTDP-4-DEHYDRORHAMNOSE REDUCTASE"/>
    <property type="match status" value="1"/>
</dbReference>
<evidence type="ECO:0000259" key="3">
    <source>
        <dbReference type="Pfam" id="PF04321"/>
    </source>
</evidence>
<evidence type="ECO:0000256" key="1">
    <source>
        <dbReference type="ARBA" id="ARBA00010944"/>
    </source>
</evidence>
<dbReference type="UniPathway" id="UPA00124"/>
<dbReference type="PANTHER" id="PTHR10491:SF4">
    <property type="entry name" value="METHIONINE ADENOSYLTRANSFERASE 2 SUBUNIT BETA"/>
    <property type="match status" value="1"/>
</dbReference>
<feature type="domain" description="RmlD-like substrate binding" evidence="3">
    <location>
        <begin position="2"/>
        <end position="278"/>
    </location>
</feature>
<evidence type="ECO:0000313" key="4">
    <source>
        <dbReference type="EMBL" id="SJZ59305.1"/>
    </source>
</evidence>
<evidence type="ECO:0000313" key="5">
    <source>
        <dbReference type="Proteomes" id="UP000191153"/>
    </source>
</evidence>
<dbReference type="Gene3D" id="3.90.25.10">
    <property type="entry name" value="UDP-galactose 4-epimerase, domain 1"/>
    <property type="match status" value="1"/>
</dbReference>
<dbReference type="EC" id="1.1.1.133" evidence="2"/>
<dbReference type="STRING" id="180163.SAMN02745174_01008"/>
<accession>A0A1T4LXB3</accession>
<dbReference type="NCBIfam" id="TIGR01214">
    <property type="entry name" value="rmlD"/>
    <property type="match status" value="1"/>
</dbReference>
<comment type="pathway">
    <text evidence="2">Carbohydrate biosynthesis; dTDP-L-rhamnose biosynthesis.</text>
</comment>
<dbReference type="RefSeq" id="WP_078693522.1">
    <property type="nucleotide sequence ID" value="NZ_FUWX01000007.1"/>
</dbReference>
<dbReference type="GO" id="GO:0008831">
    <property type="term" value="F:dTDP-4-dehydrorhamnose reductase activity"/>
    <property type="evidence" value="ECO:0007669"/>
    <property type="project" value="UniProtKB-EC"/>
</dbReference>
<protein>
    <recommendedName>
        <fullName evidence="2">dTDP-4-dehydrorhamnose reductase</fullName>
        <ecNumber evidence="2">1.1.1.133</ecNumber>
    </recommendedName>
</protein>
<dbReference type="InterPro" id="IPR005913">
    <property type="entry name" value="dTDP_dehydrorham_reduct"/>
</dbReference>
<dbReference type="InterPro" id="IPR029903">
    <property type="entry name" value="RmlD-like-bd"/>
</dbReference>
<organism evidence="4 5">
    <name type="scientific">Cetobacterium ceti</name>
    <dbReference type="NCBI Taxonomy" id="180163"/>
    <lineage>
        <taxon>Bacteria</taxon>
        <taxon>Fusobacteriati</taxon>
        <taxon>Fusobacteriota</taxon>
        <taxon>Fusobacteriia</taxon>
        <taxon>Fusobacteriales</taxon>
        <taxon>Fusobacteriaceae</taxon>
        <taxon>Cetobacterium</taxon>
    </lineage>
</organism>
<proteinExistence type="inferred from homology"/>
<dbReference type="OrthoDB" id="9803892at2"/>
<evidence type="ECO:0000256" key="2">
    <source>
        <dbReference type="RuleBase" id="RU364082"/>
    </source>
</evidence>
<gene>
    <name evidence="4" type="ORF">SAMN02745174_01008</name>
</gene>
<dbReference type="GO" id="GO:0005829">
    <property type="term" value="C:cytosol"/>
    <property type="evidence" value="ECO:0007669"/>
    <property type="project" value="TreeGrafter"/>
</dbReference>
<dbReference type="SUPFAM" id="SSF51735">
    <property type="entry name" value="NAD(P)-binding Rossmann-fold domains"/>
    <property type="match status" value="1"/>
</dbReference>
<dbReference type="InterPro" id="IPR036291">
    <property type="entry name" value="NAD(P)-bd_dom_sf"/>
</dbReference>
<reference evidence="4 5" key="1">
    <citation type="submission" date="2017-02" db="EMBL/GenBank/DDBJ databases">
        <authorList>
            <person name="Peterson S.W."/>
        </authorList>
    </citation>
    <scope>NUCLEOTIDE SEQUENCE [LARGE SCALE GENOMIC DNA]</scope>
    <source>
        <strain evidence="4 5">ATCC 700028</strain>
    </source>
</reference>
<comment type="similarity">
    <text evidence="1 2">Belongs to the dTDP-4-dehydrorhamnose reductase family.</text>
</comment>
<dbReference type="AlphaFoldDB" id="A0A1T4LXB3"/>
<dbReference type="Gene3D" id="3.40.50.720">
    <property type="entry name" value="NAD(P)-binding Rossmann-like Domain"/>
    <property type="match status" value="1"/>
</dbReference>
<comment type="function">
    <text evidence="2">Catalyzes the reduction of dTDP-6-deoxy-L-lyxo-4-hexulose to yield dTDP-L-rhamnose.</text>
</comment>
<dbReference type="Pfam" id="PF04321">
    <property type="entry name" value="RmlD_sub_bind"/>
    <property type="match status" value="1"/>
</dbReference>
<keyword evidence="5" id="KW-1185">Reference proteome</keyword>
<name>A0A1T4LXB3_9FUSO</name>